<dbReference type="EMBL" id="FNTI01000001">
    <property type="protein sequence ID" value="SEE52075.1"/>
    <property type="molecule type" value="Genomic_DNA"/>
</dbReference>
<name>A0A1H5JHQ9_9BRAD</name>
<dbReference type="Proteomes" id="UP000183208">
    <property type="component" value="Unassembled WGS sequence"/>
</dbReference>
<dbReference type="Gene3D" id="2.60.120.1110">
    <property type="match status" value="1"/>
</dbReference>
<dbReference type="AlphaFoldDB" id="A0A1H5JHQ9"/>
<protein>
    <submittedName>
        <fullName evidence="1">Uncharacterized protein</fullName>
    </submittedName>
</protein>
<proteinExistence type="predicted"/>
<evidence type="ECO:0000313" key="1">
    <source>
        <dbReference type="EMBL" id="SEE52075.1"/>
    </source>
</evidence>
<gene>
    <name evidence="1" type="ORF">SAMN05444171_7835</name>
</gene>
<dbReference type="RefSeq" id="WP_074830573.1">
    <property type="nucleotide sequence ID" value="NZ_FNTI01000001.1"/>
</dbReference>
<accession>A0A1H5JHQ9</accession>
<dbReference type="OrthoDB" id="8455073at2"/>
<evidence type="ECO:0000313" key="2">
    <source>
        <dbReference type="Proteomes" id="UP000183208"/>
    </source>
</evidence>
<sequence length="175" mass="18416">MALTANAIPSQITTFPCPYDATLAFCSAQVIIATGYLNNLNSGQLDLGGAAPVAAAGRTDFIWNLLITAANFGTADESYTFRLLGSNDVAFGNGNVELIAMHDIAATAALRNLTAVLGATPAIPPTNLAGTLFQMPATNLMQRIYYRYLRAHMVAVGTGPSVTATSWISRANINF</sequence>
<organism evidence="1 2">
    <name type="scientific">Bradyrhizobium lablabi</name>
    <dbReference type="NCBI Taxonomy" id="722472"/>
    <lineage>
        <taxon>Bacteria</taxon>
        <taxon>Pseudomonadati</taxon>
        <taxon>Pseudomonadota</taxon>
        <taxon>Alphaproteobacteria</taxon>
        <taxon>Hyphomicrobiales</taxon>
        <taxon>Nitrobacteraceae</taxon>
        <taxon>Bradyrhizobium</taxon>
    </lineage>
</organism>
<reference evidence="1 2" key="1">
    <citation type="submission" date="2016-10" db="EMBL/GenBank/DDBJ databases">
        <authorList>
            <person name="de Groot N.N."/>
        </authorList>
    </citation>
    <scope>NUCLEOTIDE SEQUENCE [LARGE SCALE GENOMIC DNA]</scope>
    <source>
        <strain evidence="1 2">GAS522</strain>
    </source>
</reference>